<keyword evidence="1" id="KW-0812">Transmembrane</keyword>
<keyword evidence="1" id="KW-0472">Membrane</keyword>
<feature type="transmembrane region" description="Helical" evidence="1">
    <location>
        <begin position="90"/>
        <end position="113"/>
    </location>
</feature>
<dbReference type="EMBL" id="JAZAVJ010000215">
    <property type="protein sequence ID" value="KAK7404087.1"/>
    <property type="molecule type" value="Genomic_DNA"/>
</dbReference>
<evidence type="ECO:0000256" key="1">
    <source>
        <dbReference type="SAM" id="Phobius"/>
    </source>
</evidence>
<feature type="transmembrane region" description="Helical" evidence="1">
    <location>
        <begin position="58"/>
        <end position="78"/>
    </location>
</feature>
<reference evidence="2 3" key="1">
    <citation type="journal article" date="2025" name="Microbiol. Resour. Announc.">
        <title>Draft genome sequences for Neonectria magnoliae and Neonectria punicea, canker pathogens of Liriodendron tulipifera and Acer saccharum in West Virginia.</title>
        <authorList>
            <person name="Petronek H.M."/>
            <person name="Kasson M.T."/>
            <person name="Metheny A.M."/>
            <person name="Stauder C.M."/>
            <person name="Lovett B."/>
            <person name="Lynch S.C."/>
            <person name="Garnas J.R."/>
            <person name="Kasson L.R."/>
            <person name="Stajich J.E."/>
        </authorList>
    </citation>
    <scope>NUCLEOTIDE SEQUENCE [LARGE SCALE GENOMIC DNA]</scope>
    <source>
        <strain evidence="2 3">NRRL 64653</strain>
    </source>
</reference>
<sequence length="158" mass="16987">MPGLKVTILIADCLLGRSGFMDLILQFYETFDVLAALLAVIASVVMAFDGLQDDLKTIFSHLAMGLLGGSIVTSVIALALNQQYLAQSELWIPGGLVDVSIAQLLGGLIFWSVDRYPAWVTLSIGIEALLLLLGTMALSSKTWTEMNKAQDDQAPADK</sequence>
<comment type="caution">
    <text evidence="2">The sequence shown here is derived from an EMBL/GenBank/DDBJ whole genome shotgun (WGS) entry which is preliminary data.</text>
</comment>
<organism evidence="2 3">
    <name type="scientific">Neonectria punicea</name>
    <dbReference type="NCBI Taxonomy" id="979145"/>
    <lineage>
        <taxon>Eukaryota</taxon>
        <taxon>Fungi</taxon>
        <taxon>Dikarya</taxon>
        <taxon>Ascomycota</taxon>
        <taxon>Pezizomycotina</taxon>
        <taxon>Sordariomycetes</taxon>
        <taxon>Hypocreomycetidae</taxon>
        <taxon>Hypocreales</taxon>
        <taxon>Nectriaceae</taxon>
        <taxon>Neonectria</taxon>
    </lineage>
</organism>
<evidence type="ECO:0000313" key="2">
    <source>
        <dbReference type="EMBL" id="KAK7404087.1"/>
    </source>
</evidence>
<name>A0ABR1GQP9_9HYPO</name>
<gene>
    <name evidence="2" type="ORF">QQX98_010145</name>
</gene>
<accession>A0ABR1GQP9</accession>
<evidence type="ECO:0000313" key="3">
    <source>
        <dbReference type="Proteomes" id="UP001498476"/>
    </source>
</evidence>
<feature type="transmembrane region" description="Helical" evidence="1">
    <location>
        <begin position="119"/>
        <end position="138"/>
    </location>
</feature>
<protein>
    <submittedName>
        <fullName evidence="2">Uncharacterized protein</fullName>
    </submittedName>
</protein>
<dbReference type="Proteomes" id="UP001498476">
    <property type="component" value="Unassembled WGS sequence"/>
</dbReference>
<proteinExistence type="predicted"/>
<keyword evidence="3" id="KW-1185">Reference proteome</keyword>
<keyword evidence="1" id="KW-1133">Transmembrane helix</keyword>
<feature type="transmembrane region" description="Helical" evidence="1">
    <location>
        <begin position="27"/>
        <end position="46"/>
    </location>
</feature>